<evidence type="ECO:0000313" key="2">
    <source>
        <dbReference type="Proteomes" id="UP000017938"/>
    </source>
</evidence>
<evidence type="ECO:0008006" key="3">
    <source>
        <dbReference type="Google" id="ProtNLM"/>
    </source>
</evidence>
<sequence>MDGKILNIVLAAGMAVLAATTIVTALSAQKREKQLLSVIESLKNSPGSEKTPEASETEPEKKTFTYLALGNSITKHGKCGYWWNECGMAASTAEKDYFHLVKAHLETEHDNVNATAYNFSAWEITAADRAQTLLTLEGYLSAKPDLITVQLSENVTDMTDFSGDFAYMLDWLAEKCPEAEIIVIDEFWNAQKSDIKRGICAEKKVAFADLSEIRGKKEYQSNMGAVVYGDDGQAHTVDHAGVSGHPGDSGMKYIADKVISLIGKEAGGK</sequence>
<gene>
    <name evidence="1" type="ORF">BN580_00535</name>
</gene>
<dbReference type="Proteomes" id="UP000017938">
    <property type="component" value="Unassembled WGS sequence"/>
</dbReference>
<dbReference type="STRING" id="1263015.BN580_00535"/>
<name>R6U0D3_9BACT</name>
<proteinExistence type="predicted"/>
<dbReference type="EMBL" id="CBFW010000452">
    <property type="protein sequence ID" value="CDC77920.1"/>
    <property type="molecule type" value="Genomic_DNA"/>
</dbReference>
<dbReference type="CDD" id="cd00229">
    <property type="entry name" value="SGNH_hydrolase"/>
    <property type="match status" value="1"/>
</dbReference>
<accession>R6U0D3</accession>
<comment type="caution">
    <text evidence="1">The sequence shown here is derived from an EMBL/GenBank/DDBJ whole genome shotgun (WGS) entry which is preliminary data.</text>
</comment>
<evidence type="ECO:0000313" key="1">
    <source>
        <dbReference type="EMBL" id="CDC77920.1"/>
    </source>
</evidence>
<reference evidence="1" key="1">
    <citation type="submission" date="2012-11" db="EMBL/GenBank/DDBJ databases">
        <title>Dependencies among metagenomic species, viruses, plasmids and units of genetic variation.</title>
        <authorList>
            <person name="Nielsen H.B."/>
            <person name="Almeida M."/>
            <person name="Juncker A.S."/>
            <person name="Rasmussen S."/>
            <person name="Li J."/>
            <person name="Sunagawa S."/>
            <person name="Plichta D."/>
            <person name="Gautier L."/>
            <person name="Le Chatelier E."/>
            <person name="Peletier E."/>
            <person name="Bonde I."/>
            <person name="Nielsen T."/>
            <person name="Manichanh C."/>
            <person name="Arumugam M."/>
            <person name="Batto J."/>
            <person name="Santos M.B.Q.D."/>
            <person name="Blom N."/>
            <person name="Borruel N."/>
            <person name="Burgdorf K.S."/>
            <person name="Boumezbeur F."/>
            <person name="Casellas F."/>
            <person name="Dore J."/>
            <person name="Guarner F."/>
            <person name="Hansen T."/>
            <person name="Hildebrand F."/>
            <person name="Kaas R.S."/>
            <person name="Kennedy S."/>
            <person name="Kristiansen K."/>
            <person name="Kultima J.R."/>
            <person name="Leonard P."/>
            <person name="Levenez F."/>
            <person name="Lund O."/>
            <person name="Moumen B."/>
            <person name="Le Paslier D."/>
            <person name="Pons N."/>
            <person name="Pedersen O."/>
            <person name="Prifti E."/>
            <person name="Qin J."/>
            <person name="Raes J."/>
            <person name="Tap J."/>
            <person name="Tims S."/>
            <person name="Ussery D.W."/>
            <person name="Yamada T."/>
            <person name="MetaHit consortium"/>
            <person name="Renault P."/>
            <person name="Sicheritz-Ponten T."/>
            <person name="Bork P."/>
            <person name="Wang J."/>
            <person name="Brunak S."/>
            <person name="Ehrlich S.D."/>
        </authorList>
    </citation>
    <scope>NUCLEOTIDE SEQUENCE [LARGE SCALE GENOMIC DNA]</scope>
</reference>
<dbReference type="InterPro" id="IPR036514">
    <property type="entry name" value="SGNH_hydro_sf"/>
</dbReference>
<protein>
    <recommendedName>
        <fullName evidence="3">SGNH/GDSL hydrolase family protein</fullName>
    </recommendedName>
</protein>
<dbReference type="SUPFAM" id="SSF52266">
    <property type="entry name" value="SGNH hydrolase"/>
    <property type="match status" value="1"/>
</dbReference>
<organism evidence="1 2">
    <name type="scientific">Candidatus Colimorpha enterica</name>
    <dbReference type="NCBI Taxonomy" id="3083063"/>
    <lineage>
        <taxon>Bacteria</taxon>
        <taxon>Pseudomonadati</taxon>
        <taxon>Bacteroidota</taxon>
        <taxon>Bacteroidia</taxon>
        <taxon>Bacteroidales</taxon>
        <taxon>Candidatus Colimorpha</taxon>
    </lineage>
</organism>
<dbReference type="GO" id="GO:0016788">
    <property type="term" value="F:hydrolase activity, acting on ester bonds"/>
    <property type="evidence" value="ECO:0007669"/>
    <property type="project" value="UniProtKB-ARBA"/>
</dbReference>
<dbReference type="Gene3D" id="3.40.50.1110">
    <property type="entry name" value="SGNH hydrolase"/>
    <property type="match status" value="1"/>
</dbReference>
<dbReference type="AlphaFoldDB" id="R6U0D3"/>